<organism evidence="3 4">
    <name type="scientific">Clostridium beijerinckii</name>
    <name type="common">Clostridium MP</name>
    <dbReference type="NCBI Taxonomy" id="1520"/>
    <lineage>
        <taxon>Bacteria</taxon>
        <taxon>Bacillati</taxon>
        <taxon>Bacillota</taxon>
        <taxon>Clostridia</taxon>
        <taxon>Eubacteriales</taxon>
        <taxon>Clostridiaceae</taxon>
        <taxon>Clostridium</taxon>
    </lineage>
</organism>
<dbReference type="InterPro" id="IPR006976">
    <property type="entry name" value="VanZ-like"/>
</dbReference>
<feature type="transmembrane region" description="Helical" evidence="1">
    <location>
        <begin position="32"/>
        <end position="50"/>
    </location>
</feature>
<sequence>MLIVLPIYLIIRLVFLLIESNKNISINKTEEIVKLLFLFYFITFISTKFFPLMKHNTLHFPIVSFFLYNTSLTIRYMMENFIINFILFIPLGFLTPIIIAKYRNILSCAILGLILSVIISSIAMVIHSIRLDFIDIISIDLLLSNIIGTMVGYGLYCLIFKKIRGQ</sequence>
<keyword evidence="1" id="KW-0472">Membrane</keyword>
<feature type="transmembrane region" description="Helical" evidence="1">
    <location>
        <begin position="106"/>
        <end position="129"/>
    </location>
</feature>
<dbReference type="RefSeq" id="WP_139357814.1">
    <property type="nucleotide sequence ID" value="NZ_JABSWK010000001.1"/>
</dbReference>
<feature type="transmembrane region" description="Helical" evidence="1">
    <location>
        <begin position="81"/>
        <end position="99"/>
    </location>
</feature>
<keyword evidence="1" id="KW-0812">Transmembrane</keyword>
<feature type="transmembrane region" description="Helical" evidence="1">
    <location>
        <begin position="141"/>
        <end position="160"/>
    </location>
</feature>
<reference evidence="3" key="2">
    <citation type="journal article" date="2022" name="Nat. Biotechnol.">
        <title>Carbon-negative production of acetone and isopropanol by gas fermentation at industrial pilot scale.</title>
        <authorList>
            <person name="Liew F.E."/>
            <person name="Nogle R."/>
            <person name="Abdalla T."/>
            <person name="Rasor B.J."/>
            <person name="Canter C."/>
            <person name="Jensen R.O."/>
            <person name="Wang L."/>
            <person name="Strutz J."/>
            <person name="Chirania P."/>
            <person name="De Tissera S."/>
            <person name="Mueller A.P."/>
            <person name="Ruan Z."/>
            <person name="Gao A."/>
            <person name="Tran L."/>
            <person name="Engle N.L."/>
            <person name="Bromley J.C."/>
            <person name="Daniell J."/>
            <person name="Conrado R."/>
            <person name="Tschaplinski T.J."/>
            <person name="Giannone R.J."/>
            <person name="Hettich R.L."/>
            <person name="Karim A.S."/>
            <person name="Simpson S.D."/>
            <person name="Brown S.D."/>
            <person name="Leang C."/>
            <person name="Jewett M.C."/>
            <person name="Kopke M."/>
        </authorList>
    </citation>
    <scope>NUCLEOTIDE SEQUENCE</scope>
    <source>
        <strain evidence="3">DJ080</strain>
    </source>
</reference>
<comment type="caution">
    <text evidence="3">The sequence shown here is derived from an EMBL/GenBank/DDBJ whole genome shotgun (WGS) entry which is preliminary data.</text>
</comment>
<proteinExistence type="predicted"/>
<keyword evidence="1" id="KW-1133">Transmembrane helix</keyword>
<dbReference type="Pfam" id="PF04892">
    <property type="entry name" value="VanZ"/>
    <property type="match status" value="1"/>
</dbReference>
<evidence type="ECO:0000256" key="1">
    <source>
        <dbReference type="SAM" id="Phobius"/>
    </source>
</evidence>
<dbReference type="Proteomes" id="UP001193748">
    <property type="component" value="Unassembled WGS sequence"/>
</dbReference>
<feature type="domain" description="VanZ-like" evidence="2">
    <location>
        <begin position="7"/>
        <end position="159"/>
    </location>
</feature>
<accession>A0AAX0AVG1</accession>
<evidence type="ECO:0000313" key="4">
    <source>
        <dbReference type="Proteomes" id="UP001193748"/>
    </source>
</evidence>
<name>A0AAX0AVG1_CLOBE</name>
<evidence type="ECO:0000313" key="3">
    <source>
        <dbReference type="EMBL" id="NRT86842.1"/>
    </source>
</evidence>
<reference evidence="3" key="1">
    <citation type="submission" date="2020-05" db="EMBL/GenBank/DDBJ databases">
        <authorList>
            <person name="Brown S."/>
            <person name="Huntemann M."/>
            <person name="Clum A."/>
            <person name="Spunde A."/>
            <person name="Palaniappan K."/>
            <person name="Ritter S."/>
            <person name="Mikhailova N."/>
            <person name="Chen I.-M."/>
            <person name="Stamatis D."/>
            <person name="Reddy T."/>
            <person name="O'Malley R."/>
            <person name="Daum C."/>
            <person name="Shapiro N."/>
            <person name="Ivanova N."/>
            <person name="Kyrpides N."/>
            <person name="Woyke T."/>
        </authorList>
    </citation>
    <scope>NUCLEOTIDE SEQUENCE</scope>
    <source>
        <strain evidence="3">DJ080</strain>
    </source>
</reference>
<evidence type="ECO:0000259" key="2">
    <source>
        <dbReference type="Pfam" id="PF04892"/>
    </source>
</evidence>
<gene>
    <name evidence="3" type="ORF">B0H41_000521</name>
</gene>
<dbReference type="AlphaFoldDB" id="A0AAX0AVG1"/>
<protein>
    <submittedName>
        <fullName evidence="3">Glycopeptide antibiotics resistance protein</fullName>
    </submittedName>
</protein>
<dbReference type="EMBL" id="JABSWW010000001">
    <property type="protein sequence ID" value="NRT86842.1"/>
    <property type="molecule type" value="Genomic_DNA"/>
</dbReference>